<feature type="domain" description="Methyltransferase type 11" evidence="1">
    <location>
        <begin position="41"/>
        <end position="135"/>
    </location>
</feature>
<dbReference type="Proteomes" id="UP000178646">
    <property type="component" value="Unassembled WGS sequence"/>
</dbReference>
<dbReference type="GO" id="GO:0008757">
    <property type="term" value="F:S-adenosylmethionine-dependent methyltransferase activity"/>
    <property type="evidence" value="ECO:0007669"/>
    <property type="project" value="InterPro"/>
</dbReference>
<evidence type="ECO:0000313" key="3">
    <source>
        <dbReference type="Proteomes" id="UP000178646"/>
    </source>
</evidence>
<proteinExistence type="predicted"/>
<comment type="caution">
    <text evidence="2">The sequence shown here is derived from an EMBL/GenBank/DDBJ whole genome shotgun (WGS) entry which is preliminary data.</text>
</comment>
<dbReference type="InterPro" id="IPR013216">
    <property type="entry name" value="Methyltransf_11"/>
</dbReference>
<name>A0A1G2PM48_9BACT</name>
<dbReference type="Gene3D" id="3.40.50.150">
    <property type="entry name" value="Vaccinia Virus protein VP39"/>
    <property type="match status" value="1"/>
</dbReference>
<protein>
    <recommendedName>
        <fullName evidence="1">Methyltransferase type 11 domain-containing protein</fullName>
    </recommendedName>
</protein>
<reference evidence="2 3" key="1">
    <citation type="journal article" date="2016" name="Nat. Commun.">
        <title>Thousands of microbial genomes shed light on interconnected biogeochemical processes in an aquifer system.</title>
        <authorList>
            <person name="Anantharaman K."/>
            <person name="Brown C.T."/>
            <person name="Hug L.A."/>
            <person name="Sharon I."/>
            <person name="Castelle C.J."/>
            <person name="Probst A.J."/>
            <person name="Thomas B.C."/>
            <person name="Singh A."/>
            <person name="Wilkins M.J."/>
            <person name="Karaoz U."/>
            <person name="Brodie E.L."/>
            <person name="Williams K.H."/>
            <person name="Hubbard S.S."/>
            <person name="Banfield J.F."/>
        </authorList>
    </citation>
    <scope>NUCLEOTIDE SEQUENCE [LARGE SCALE GENOMIC DNA]</scope>
</reference>
<dbReference type="InterPro" id="IPR029063">
    <property type="entry name" value="SAM-dependent_MTases_sf"/>
</dbReference>
<evidence type="ECO:0000313" key="2">
    <source>
        <dbReference type="EMBL" id="OHA49400.1"/>
    </source>
</evidence>
<dbReference type="SUPFAM" id="SSF53335">
    <property type="entry name" value="S-adenosyl-L-methionine-dependent methyltransferases"/>
    <property type="match status" value="1"/>
</dbReference>
<evidence type="ECO:0000259" key="1">
    <source>
        <dbReference type="Pfam" id="PF08241"/>
    </source>
</evidence>
<organism evidence="2 3">
    <name type="scientific">Candidatus Terrybacteria bacterium RIFCSPHIGHO2_02_41_19</name>
    <dbReference type="NCBI Taxonomy" id="1802364"/>
    <lineage>
        <taxon>Bacteria</taxon>
        <taxon>Candidatus Terryibacteriota</taxon>
    </lineage>
</organism>
<dbReference type="EMBL" id="MHSU01000033">
    <property type="protein sequence ID" value="OHA49400.1"/>
    <property type="molecule type" value="Genomic_DNA"/>
</dbReference>
<dbReference type="Pfam" id="PF08241">
    <property type="entry name" value="Methyltransf_11"/>
    <property type="match status" value="1"/>
</dbReference>
<accession>A0A1G2PM48</accession>
<sequence length="266" mass="30668">MNDYEKFYYKKSEEKSDFTSGPRKHILDIIENSQKDKISVLELGCGEGEFSNVFSQKVKYSGVDVSEFAIESAKKKNVFGSGKFFLIDTDSVELPFEDNKFDFVLGVYSLEHFKFPKEMLNEAVRVLTPGGHLILLAPNLEFPLSYINAVRHKGFFYKIRLYALRILDYFGRILGKSRFRTLKENFTSATGKYERLDDDLVYIVSSCEVASYLKNKHRMQEIFSDKASKEVTPKGLKGKIKKAIALLPAMEYYGRVLFTIMQKRLD</sequence>
<gene>
    <name evidence="2" type="ORF">A2W59_02515</name>
</gene>
<dbReference type="PANTHER" id="PTHR43591:SF110">
    <property type="entry name" value="RHODANESE DOMAIN-CONTAINING PROTEIN"/>
    <property type="match status" value="1"/>
</dbReference>
<dbReference type="PANTHER" id="PTHR43591">
    <property type="entry name" value="METHYLTRANSFERASE"/>
    <property type="match status" value="1"/>
</dbReference>
<dbReference type="AlphaFoldDB" id="A0A1G2PM48"/>
<dbReference type="CDD" id="cd02440">
    <property type="entry name" value="AdoMet_MTases"/>
    <property type="match status" value="1"/>
</dbReference>